<evidence type="ECO:0000256" key="9">
    <source>
        <dbReference type="ARBA" id="ARBA00023136"/>
    </source>
</evidence>
<feature type="domain" description="Glycosyl transferase family 1" evidence="13">
    <location>
        <begin position="332"/>
        <end position="428"/>
    </location>
</feature>
<evidence type="ECO:0000256" key="12">
    <source>
        <dbReference type="RuleBase" id="RU367136"/>
    </source>
</evidence>
<feature type="transmembrane region" description="Helical" evidence="12">
    <location>
        <begin position="460"/>
        <end position="481"/>
    </location>
</feature>
<dbReference type="Proteomes" id="UP000078561">
    <property type="component" value="Unassembled WGS sequence"/>
</dbReference>
<comment type="similarity">
    <text evidence="12">Belongs to the glycosyltransferase group 1 family.</text>
</comment>
<feature type="domain" description="Glycosyltransferase subfamily 4-like N-terminal" evidence="14">
    <location>
        <begin position="22"/>
        <end position="199"/>
    </location>
</feature>
<keyword evidence="16" id="KW-1185">Reference proteome</keyword>
<proteinExistence type="inferred from homology"/>
<dbReference type="GO" id="GO:0005789">
    <property type="term" value="C:endoplasmic reticulum membrane"/>
    <property type="evidence" value="ECO:0007669"/>
    <property type="project" value="UniProtKB-SubCell"/>
</dbReference>
<dbReference type="Pfam" id="PF00534">
    <property type="entry name" value="Glycos_transf_1"/>
    <property type="match status" value="2"/>
</dbReference>
<keyword evidence="6 12" id="KW-0812">Transmembrane</keyword>
<evidence type="ECO:0000256" key="4">
    <source>
        <dbReference type="ARBA" id="ARBA00022676"/>
    </source>
</evidence>
<dbReference type="CDD" id="cd03805">
    <property type="entry name" value="GT4_ALG2-like"/>
    <property type="match status" value="1"/>
</dbReference>
<dbReference type="PANTHER" id="PTHR45918:SF1">
    <property type="entry name" value="ALPHA-1,3_1,6-MANNOSYLTRANSFERASE ALG2"/>
    <property type="match status" value="1"/>
</dbReference>
<comment type="subcellular location">
    <subcellularLocation>
        <location evidence="2 12">Endoplasmic reticulum membrane</location>
    </subcellularLocation>
</comment>
<dbReference type="UniPathway" id="UPA00378"/>
<dbReference type="FunCoup" id="A0A163JGG3">
    <property type="interactions" value="583"/>
</dbReference>
<evidence type="ECO:0000313" key="16">
    <source>
        <dbReference type="Proteomes" id="UP000078561"/>
    </source>
</evidence>
<dbReference type="Gene3D" id="3.40.50.2000">
    <property type="entry name" value="Glycogen Phosphorylase B"/>
    <property type="match status" value="2"/>
</dbReference>
<evidence type="ECO:0000256" key="7">
    <source>
        <dbReference type="ARBA" id="ARBA00022824"/>
    </source>
</evidence>
<dbReference type="EMBL" id="LT553503">
    <property type="protein sequence ID" value="SAM01186.1"/>
    <property type="molecule type" value="Genomic_DNA"/>
</dbReference>
<dbReference type="InParanoid" id="A0A163JGG3"/>
<dbReference type="PANTHER" id="PTHR45918">
    <property type="entry name" value="ALPHA-1,3/1,6-MANNOSYLTRANSFERASE ALG2"/>
    <property type="match status" value="1"/>
</dbReference>
<sequence>MSSEQHEQPPLKLAFIHPDLGIGGAERLVVDAAVAAQSKGHQVTIYTSHHDANHCFEETKDGTLTVRVIGDSLPRHIFGKFYIVCAILRQMALAGWLLQYNRNTYDVLFIDQLSACIPFLKWFSSSRVLFYCHFPDKLLAKRGSWLREMYRQVFDKLEELSTGLADTIVVNSGFTGGMFRRSFPSILKKPRVLYPPINFDAYDRAIDLSDPRVQLLDSPKKTLLSINRFERKKNVELALRAFAELKNSNMIPDTVFCNYRLVLAGNSKANQSIEKPKINNVSIFACVGGYDKRVQENVDYLNELDDLATNTFHLTTARIFTDTTTRPLDDAQVIFVCSFNDAQRTYLLANSEILLYTPTNEHFGITPVEGMYASVPVIATNTGGPLETVKDKETGLLLPPDPKLWADGIGGFISGEFDGKAMGRNGRSHVKSKFSLPTFADQLDDILEELMSGGRPTKHYYMNAEFVIRIVVAVAIVYLWYQYCL</sequence>
<name>A0A163JGG3_ABSGL</name>
<reference evidence="15" key="1">
    <citation type="submission" date="2016-04" db="EMBL/GenBank/DDBJ databases">
        <authorList>
            <person name="Evans L.H."/>
            <person name="Alamgir A."/>
            <person name="Owens N."/>
            <person name="Weber N.D."/>
            <person name="Virtaneva K."/>
            <person name="Barbian K."/>
            <person name="Babar A."/>
            <person name="Rosenke K."/>
        </authorList>
    </citation>
    <scope>NUCLEOTIDE SEQUENCE [LARGE SCALE GENOMIC DNA]</scope>
    <source>
        <strain evidence="15">CBS 101.48</strain>
    </source>
</reference>
<evidence type="ECO:0000256" key="8">
    <source>
        <dbReference type="ARBA" id="ARBA00022989"/>
    </source>
</evidence>
<protein>
    <recommendedName>
        <fullName evidence="12">Alpha-1,3/1,6-mannosyltransferase ALG2</fullName>
        <ecNumber evidence="12">2.4.1.132</ecNumber>
        <ecNumber evidence="12">2.4.1.257</ecNumber>
    </recommendedName>
    <alternativeName>
        <fullName evidence="12">GDP-Man:Man(1)GlcNAc(2)-PP-Dol alpha-1,3-mannosyltransferase</fullName>
    </alternativeName>
</protein>
<organism evidence="15">
    <name type="scientific">Absidia glauca</name>
    <name type="common">Pin mould</name>
    <dbReference type="NCBI Taxonomy" id="4829"/>
    <lineage>
        <taxon>Eukaryota</taxon>
        <taxon>Fungi</taxon>
        <taxon>Fungi incertae sedis</taxon>
        <taxon>Mucoromycota</taxon>
        <taxon>Mucoromycotina</taxon>
        <taxon>Mucoromycetes</taxon>
        <taxon>Mucorales</taxon>
        <taxon>Cunninghamellaceae</taxon>
        <taxon>Absidia</taxon>
    </lineage>
</organism>
<feature type="domain" description="Glycosyl transferase family 1" evidence="13">
    <location>
        <begin position="212"/>
        <end position="275"/>
    </location>
</feature>
<keyword evidence="8 12" id="KW-1133">Transmembrane helix</keyword>
<dbReference type="Pfam" id="PF13439">
    <property type="entry name" value="Glyco_transf_4"/>
    <property type="match status" value="1"/>
</dbReference>
<dbReference type="AlphaFoldDB" id="A0A163JGG3"/>
<accession>A0A163JGG3</accession>
<evidence type="ECO:0000256" key="11">
    <source>
        <dbReference type="ARBA" id="ARBA00045104"/>
    </source>
</evidence>
<comment type="catalytic activity">
    <reaction evidence="11 12">
        <text>an alpha-D-Man-(1-&gt;3)-beta-D-Man-(1-&gt;4)-beta-D-GlcNAc-(1-&gt;4)-alpha-D-GlcNAc-diphospho-di-trans,poly-cis-dolichol + GDP-alpha-D-mannose = an alpha-D-Man-(1-&gt;3)-[alpha-D-Man-(1-&gt;6)]-beta-D-Man-(1-&gt;4)-beta-D-GlcNAc-(1-&gt;4)-alpha-D-GlcNAc-diphospho-di-trans,poly-cis-dolichol + GDP + H(+)</text>
        <dbReference type="Rhea" id="RHEA:29519"/>
        <dbReference type="Rhea" id="RHEA-COMP:19513"/>
        <dbReference type="Rhea" id="RHEA-COMP:19515"/>
        <dbReference type="ChEBI" id="CHEBI:15378"/>
        <dbReference type="ChEBI" id="CHEBI:57527"/>
        <dbReference type="ChEBI" id="CHEBI:58189"/>
        <dbReference type="ChEBI" id="CHEBI:132510"/>
        <dbReference type="ChEBI" id="CHEBI:132511"/>
        <dbReference type="EC" id="2.4.1.257"/>
    </reaction>
    <physiologicalReaction direction="left-to-right" evidence="11 12">
        <dbReference type="Rhea" id="RHEA:29520"/>
    </physiologicalReaction>
</comment>
<evidence type="ECO:0000313" key="15">
    <source>
        <dbReference type="EMBL" id="SAM01186.1"/>
    </source>
</evidence>
<comment type="pathway">
    <text evidence="3 12">Protein modification; protein glycosylation.</text>
</comment>
<dbReference type="InterPro" id="IPR027054">
    <property type="entry name" value="ALG2"/>
</dbReference>
<gene>
    <name evidence="15" type="primary">ABSGL_06923.1 scaffold 8678</name>
</gene>
<dbReference type="InterPro" id="IPR001296">
    <property type="entry name" value="Glyco_trans_1"/>
</dbReference>
<evidence type="ECO:0000259" key="14">
    <source>
        <dbReference type="Pfam" id="PF13439"/>
    </source>
</evidence>
<evidence type="ECO:0000259" key="13">
    <source>
        <dbReference type="Pfam" id="PF00534"/>
    </source>
</evidence>
<dbReference type="SUPFAM" id="SSF53756">
    <property type="entry name" value="UDP-Glycosyltransferase/glycogen phosphorylase"/>
    <property type="match status" value="1"/>
</dbReference>
<keyword evidence="7 12" id="KW-0256">Endoplasmic reticulum</keyword>
<comment type="function">
    <text evidence="1 12">Mannosylates Man(2)GlcNAc(2)-dolichol diphosphate and Man(1)GlcNAc(2)-dolichol diphosphate to form Man(3)GlcNAc(2)-dolichol diphosphate.</text>
</comment>
<evidence type="ECO:0000256" key="10">
    <source>
        <dbReference type="ARBA" id="ARBA00045103"/>
    </source>
</evidence>
<dbReference type="OrthoDB" id="448893at2759"/>
<keyword evidence="4 12" id="KW-0328">Glycosyltransferase</keyword>
<evidence type="ECO:0000256" key="6">
    <source>
        <dbReference type="ARBA" id="ARBA00022692"/>
    </source>
</evidence>
<evidence type="ECO:0000256" key="5">
    <source>
        <dbReference type="ARBA" id="ARBA00022679"/>
    </source>
</evidence>
<keyword evidence="9 12" id="KW-0472">Membrane</keyword>
<dbReference type="EC" id="2.4.1.257" evidence="12"/>
<dbReference type="GO" id="GO:0004378">
    <property type="term" value="F:GDP-Man:Man(1)GlcNAc(2)-PP-Dol alpha-1,3-mannosyltransferase activity"/>
    <property type="evidence" value="ECO:0007669"/>
    <property type="project" value="UniProtKB-UniRule"/>
</dbReference>
<evidence type="ECO:0000256" key="2">
    <source>
        <dbReference type="ARBA" id="ARBA00004586"/>
    </source>
</evidence>
<dbReference type="STRING" id="4829.A0A163JGG3"/>
<dbReference type="InterPro" id="IPR028098">
    <property type="entry name" value="Glyco_trans_4-like_N"/>
</dbReference>
<evidence type="ECO:0000256" key="3">
    <source>
        <dbReference type="ARBA" id="ARBA00004922"/>
    </source>
</evidence>
<dbReference type="EC" id="2.4.1.132" evidence="12"/>
<comment type="catalytic activity">
    <reaction evidence="10 12">
        <text>a beta-D-Man-(1-&gt;4)-beta-D-GlcNAc-(1-&gt;4)-alpha-D-GlcNAc-diphospho-di-trans,poly-cis-dolichol + GDP-alpha-D-mannose = an alpha-D-Man-(1-&gt;3)-beta-D-Man-(1-&gt;4)-beta-D-GlcNAc-(1-&gt;4)-alpha-D-GlcNAc-diphospho-di-trans,poly-cis-dolichol + GDP + H(+)</text>
        <dbReference type="Rhea" id="RHEA:29515"/>
        <dbReference type="Rhea" id="RHEA-COMP:19511"/>
        <dbReference type="Rhea" id="RHEA-COMP:19513"/>
        <dbReference type="ChEBI" id="CHEBI:15378"/>
        <dbReference type="ChEBI" id="CHEBI:57527"/>
        <dbReference type="ChEBI" id="CHEBI:58189"/>
        <dbReference type="ChEBI" id="CHEBI:58472"/>
        <dbReference type="ChEBI" id="CHEBI:132510"/>
        <dbReference type="EC" id="2.4.1.132"/>
    </reaction>
    <physiologicalReaction direction="left-to-right" evidence="10 12">
        <dbReference type="Rhea" id="RHEA:29516"/>
    </physiologicalReaction>
</comment>
<dbReference type="GO" id="GO:0102704">
    <property type="term" value="F:GDP-Man:Man(2)GlcNAc(2)-PP-Dol alpha-1,6-mannosyltransferase activity"/>
    <property type="evidence" value="ECO:0007669"/>
    <property type="project" value="UniProtKB-UniRule"/>
</dbReference>
<dbReference type="OMA" id="AMYMKCP"/>
<keyword evidence="5 12" id="KW-0808">Transferase</keyword>
<evidence type="ECO:0000256" key="1">
    <source>
        <dbReference type="ARBA" id="ARBA00003142"/>
    </source>
</evidence>